<evidence type="ECO:0000313" key="2">
    <source>
        <dbReference type="Proteomes" id="UP000479710"/>
    </source>
</evidence>
<name>A0A6G1CL45_9ORYZ</name>
<sequence>MGASGMGADLGKRRLSMLWAPHGAGSRSQQKEMGASICSGRRGDWNGCIDFLLGIVGDWDGGVIASISYYR</sequence>
<protein>
    <submittedName>
        <fullName evidence="1">Uncharacterized protein</fullName>
    </submittedName>
</protein>
<comment type="caution">
    <text evidence="1">The sequence shown here is derived from an EMBL/GenBank/DDBJ whole genome shotgun (WGS) entry which is preliminary data.</text>
</comment>
<proteinExistence type="predicted"/>
<dbReference type="Proteomes" id="UP000479710">
    <property type="component" value="Unassembled WGS sequence"/>
</dbReference>
<dbReference type="EMBL" id="SPHZ02000009">
    <property type="protein sequence ID" value="KAF0900363.1"/>
    <property type="molecule type" value="Genomic_DNA"/>
</dbReference>
<organism evidence="1 2">
    <name type="scientific">Oryza meyeriana var. granulata</name>
    <dbReference type="NCBI Taxonomy" id="110450"/>
    <lineage>
        <taxon>Eukaryota</taxon>
        <taxon>Viridiplantae</taxon>
        <taxon>Streptophyta</taxon>
        <taxon>Embryophyta</taxon>
        <taxon>Tracheophyta</taxon>
        <taxon>Spermatophyta</taxon>
        <taxon>Magnoliopsida</taxon>
        <taxon>Liliopsida</taxon>
        <taxon>Poales</taxon>
        <taxon>Poaceae</taxon>
        <taxon>BOP clade</taxon>
        <taxon>Oryzoideae</taxon>
        <taxon>Oryzeae</taxon>
        <taxon>Oryzinae</taxon>
        <taxon>Oryza</taxon>
        <taxon>Oryza meyeriana</taxon>
    </lineage>
</organism>
<accession>A0A6G1CL45</accession>
<keyword evidence="2" id="KW-1185">Reference proteome</keyword>
<dbReference type="AlphaFoldDB" id="A0A6G1CL45"/>
<gene>
    <name evidence="1" type="ORF">E2562_031104</name>
</gene>
<evidence type="ECO:0000313" key="1">
    <source>
        <dbReference type="EMBL" id="KAF0900363.1"/>
    </source>
</evidence>
<reference evidence="1 2" key="1">
    <citation type="submission" date="2019-11" db="EMBL/GenBank/DDBJ databases">
        <title>Whole genome sequence of Oryza granulata.</title>
        <authorList>
            <person name="Li W."/>
        </authorList>
    </citation>
    <scope>NUCLEOTIDE SEQUENCE [LARGE SCALE GENOMIC DNA]</scope>
    <source>
        <strain evidence="2">cv. Menghai</strain>
        <tissue evidence="1">Leaf</tissue>
    </source>
</reference>